<gene>
    <name evidence="1" type="ORF">M5X16_28980</name>
</gene>
<evidence type="ECO:0000313" key="2">
    <source>
        <dbReference type="Proteomes" id="UP001527202"/>
    </source>
</evidence>
<protein>
    <submittedName>
        <fullName evidence="1">Uncharacterized protein</fullName>
    </submittedName>
</protein>
<comment type="caution">
    <text evidence="1">The sequence shown here is derived from an EMBL/GenBank/DDBJ whole genome shotgun (WGS) entry which is preliminary data.</text>
</comment>
<dbReference type="RefSeq" id="WP_156972789.1">
    <property type="nucleotide sequence ID" value="NZ_CP026520.1"/>
</dbReference>
<name>A0ABT4FMP6_9BACL</name>
<dbReference type="EMBL" id="JAMDMJ010000055">
    <property type="protein sequence ID" value="MCY9599787.1"/>
    <property type="molecule type" value="Genomic_DNA"/>
</dbReference>
<reference evidence="1 2" key="1">
    <citation type="submission" date="2022-05" db="EMBL/GenBank/DDBJ databases">
        <title>Genome Sequencing of Bee-Associated Microbes.</title>
        <authorList>
            <person name="Dunlap C."/>
        </authorList>
    </citation>
    <scope>NUCLEOTIDE SEQUENCE [LARGE SCALE GENOMIC DNA]</scope>
    <source>
        <strain evidence="1 2">NRRL B-23120</strain>
    </source>
</reference>
<dbReference type="GeneID" id="95379022"/>
<evidence type="ECO:0000313" key="1">
    <source>
        <dbReference type="EMBL" id="MCY9599787.1"/>
    </source>
</evidence>
<sequence>MKKIKQLALWILINKEGIADITLELLKNPAIDEFIMAALKFFILKKSADNRKN</sequence>
<keyword evidence="2" id="KW-1185">Reference proteome</keyword>
<organism evidence="1 2">
    <name type="scientific">Paenibacillus chitinolyticus</name>
    <dbReference type="NCBI Taxonomy" id="79263"/>
    <lineage>
        <taxon>Bacteria</taxon>
        <taxon>Bacillati</taxon>
        <taxon>Bacillota</taxon>
        <taxon>Bacilli</taxon>
        <taxon>Bacillales</taxon>
        <taxon>Paenibacillaceae</taxon>
        <taxon>Paenibacillus</taxon>
    </lineage>
</organism>
<dbReference type="Proteomes" id="UP001527202">
    <property type="component" value="Unassembled WGS sequence"/>
</dbReference>
<proteinExistence type="predicted"/>
<accession>A0ABT4FMP6</accession>